<evidence type="ECO:0000256" key="2">
    <source>
        <dbReference type="ARBA" id="ARBA00007734"/>
    </source>
</evidence>
<dbReference type="Proteomes" id="UP000000442">
    <property type="component" value="Chromosome"/>
</dbReference>
<protein>
    <submittedName>
        <fullName evidence="6">Hydrolase (Haloacid dehalogenase-like family protein)</fullName>
    </submittedName>
</protein>
<evidence type="ECO:0000313" key="7">
    <source>
        <dbReference type="Proteomes" id="UP000000442"/>
    </source>
</evidence>
<keyword evidence="4" id="KW-0998">Cell outer membrane</keyword>
<dbReference type="PANTHER" id="PTHR35936">
    <property type="entry name" value="MEMBRANE-BOUND LYTIC MUREIN TRANSGLYCOSYLASE F"/>
    <property type="match status" value="1"/>
</dbReference>
<evidence type="ECO:0000259" key="5">
    <source>
        <dbReference type="SMART" id="SM00062"/>
    </source>
</evidence>
<gene>
    <name evidence="6" type="ordered locus">HRM2_23350</name>
</gene>
<dbReference type="InterPro" id="IPR008258">
    <property type="entry name" value="Transglycosylase_SLT_dom_1"/>
</dbReference>
<dbReference type="eggNOG" id="COG4623">
    <property type="taxonomic scope" value="Bacteria"/>
</dbReference>
<keyword evidence="7" id="KW-1185">Reference proteome</keyword>
<evidence type="ECO:0000256" key="3">
    <source>
        <dbReference type="ARBA" id="ARBA00022729"/>
    </source>
</evidence>
<dbReference type="Pfam" id="PF00497">
    <property type="entry name" value="SBP_bac_3"/>
    <property type="match status" value="1"/>
</dbReference>
<comment type="subcellular location">
    <subcellularLocation>
        <location evidence="1">Cell outer membrane</location>
        <topology evidence="1">Peripheral membrane protein</topology>
    </subcellularLocation>
</comment>
<dbReference type="SUPFAM" id="SSF53955">
    <property type="entry name" value="Lysozyme-like"/>
    <property type="match status" value="1"/>
</dbReference>
<dbReference type="InterPro" id="IPR001638">
    <property type="entry name" value="Solute-binding_3/MltF_N"/>
</dbReference>
<dbReference type="NCBIfam" id="NF008112">
    <property type="entry name" value="PRK10859.1"/>
    <property type="match status" value="1"/>
</dbReference>
<dbReference type="InterPro" id="IPR000189">
    <property type="entry name" value="Transglyc_AS"/>
</dbReference>
<proteinExistence type="inferred from homology"/>
<evidence type="ECO:0000256" key="4">
    <source>
        <dbReference type="ARBA" id="ARBA00023237"/>
    </source>
</evidence>
<dbReference type="SMART" id="SM00062">
    <property type="entry name" value="PBPb"/>
    <property type="match status" value="1"/>
</dbReference>
<dbReference type="CDD" id="cd01009">
    <property type="entry name" value="PBP2_YfhD_N"/>
    <property type="match status" value="1"/>
</dbReference>
<dbReference type="GO" id="GO:0008933">
    <property type="term" value="F:peptidoglycan lytic transglycosylase activity"/>
    <property type="evidence" value="ECO:0007669"/>
    <property type="project" value="InterPro"/>
</dbReference>
<keyword evidence="3" id="KW-0732">Signal</keyword>
<sequence length="444" mass="52046">MACFALTAVCAQVNKSHNLFIKPTTLFRVKKTGTLRMITAVNVNSYDIYQEKPIGFEYEMARAFADYLHVRLEVVTPGWNQIYRSLYQDRGDFIAAGPGMIQKKTNRLTISVPYMTVQQKLIHHKLLYEVPNLTALAGKTIHVRRGTAYQTRLEQIKRSGIDISIVLHDNTPTEELIQMVADREIKYTVADITIARLNRRYHPDITLGLDISPERSLGWAVRSNDPEFLSTVNNFLTDGKTRELQQKIFKKYYSNVEAFDYYDVKKFHQRIDTRLPDYQEIIKRECRKYGFDWRMIAAVVYQESHFNPWARSRTGVRGLMQVTTDTAMEMGISNRLHPEQSLKAGIQYLNKLYQRFDDIHDHYQRLLFALASYNIGYAHVRDAQALAQKHGWNKNRWSNLEKTLPMLTQVRYYRTLPHGYARGWEPVHYVKRILTYYDILRQKA</sequence>
<dbReference type="HOGENOM" id="CLU_027494_0_1_7"/>
<name>C0QET8_DESAH</name>
<keyword evidence="4" id="KW-0472">Membrane</keyword>
<dbReference type="Pfam" id="PF01464">
    <property type="entry name" value="SLT"/>
    <property type="match status" value="1"/>
</dbReference>
<organism evidence="6 7">
    <name type="scientific">Desulforapulum autotrophicum (strain ATCC 43914 / DSM 3382 / VKM B-1955 / HRM2)</name>
    <name type="common">Desulfobacterium autotrophicum</name>
    <dbReference type="NCBI Taxonomy" id="177437"/>
    <lineage>
        <taxon>Bacteria</taxon>
        <taxon>Pseudomonadati</taxon>
        <taxon>Thermodesulfobacteriota</taxon>
        <taxon>Desulfobacteria</taxon>
        <taxon>Desulfobacterales</taxon>
        <taxon>Desulfobacteraceae</taxon>
        <taxon>Desulforapulum</taxon>
    </lineage>
</organism>
<dbReference type="GO" id="GO:0009279">
    <property type="term" value="C:cell outer membrane"/>
    <property type="evidence" value="ECO:0007669"/>
    <property type="project" value="UniProtKB-SubCell"/>
</dbReference>
<dbReference type="CDD" id="cd13403">
    <property type="entry name" value="MLTF-like"/>
    <property type="match status" value="1"/>
</dbReference>
<evidence type="ECO:0000313" key="6">
    <source>
        <dbReference type="EMBL" id="ACN15430.1"/>
    </source>
</evidence>
<dbReference type="OrthoDB" id="9801695at2"/>
<dbReference type="STRING" id="177437.HRM2_23350"/>
<keyword evidence="6" id="KW-0378">Hydrolase</keyword>
<comment type="similarity">
    <text evidence="2">Belongs to the transglycosylase Slt family.</text>
</comment>
<reference evidence="6 7" key="1">
    <citation type="journal article" date="2009" name="Environ. Microbiol.">
        <title>Genome sequence of Desulfobacterium autotrophicum HRM2, a marine sulfate reducer oxidizing organic carbon completely to carbon dioxide.</title>
        <authorList>
            <person name="Strittmatter A.W."/>
            <person name="Liesegang H."/>
            <person name="Rabus R."/>
            <person name="Decker I."/>
            <person name="Amann J."/>
            <person name="Andres S."/>
            <person name="Henne A."/>
            <person name="Fricke W.F."/>
            <person name="Martinez-Arias R."/>
            <person name="Bartels D."/>
            <person name="Goesmann A."/>
            <person name="Krause L."/>
            <person name="Puehler A."/>
            <person name="Klenk H.P."/>
            <person name="Richter M."/>
            <person name="Schuler M."/>
            <person name="Gloeckner F.O."/>
            <person name="Meyerdierks A."/>
            <person name="Gottschalk G."/>
            <person name="Amann R."/>
        </authorList>
    </citation>
    <scope>NUCLEOTIDE SEQUENCE [LARGE SCALE GENOMIC DNA]</scope>
    <source>
        <strain evidence="7">ATCC 43914 / DSM 3382 / HRM2</strain>
    </source>
</reference>
<dbReference type="EMBL" id="CP001087">
    <property type="protein sequence ID" value="ACN15430.1"/>
    <property type="molecule type" value="Genomic_DNA"/>
</dbReference>
<dbReference type="Gene3D" id="1.10.530.10">
    <property type="match status" value="1"/>
</dbReference>
<dbReference type="KEGG" id="dat:HRM2_23350"/>
<dbReference type="InterPro" id="IPR023346">
    <property type="entry name" value="Lysozyme-like_dom_sf"/>
</dbReference>
<accession>C0QET8</accession>
<dbReference type="CAZy" id="GH23">
    <property type="family name" value="Glycoside Hydrolase Family 23"/>
</dbReference>
<dbReference type="GO" id="GO:0009253">
    <property type="term" value="P:peptidoglycan catabolic process"/>
    <property type="evidence" value="ECO:0007669"/>
    <property type="project" value="TreeGrafter"/>
</dbReference>
<feature type="domain" description="Solute-binding protein family 3/N-terminal" evidence="5">
    <location>
        <begin position="34"/>
        <end position="256"/>
    </location>
</feature>
<dbReference type="RefSeq" id="WP_015904198.1">
    <property type="nucleotide sequence ID" value="NC_012108.1"/>
</dbReference>
<evidence type="ECO:0000256" key="1">
    <source>
        <dbReference type="ARBA" id="ARBA00004339"/>
    </source>
</evidence>
<dbReference type="GO" id="GO:0016787">
    <property type="term" value="F:hydrolase activity"/>
    <property type="evidence" value="ECO:0007669"/>
    <property type="project" value="UniProtKB-KW"/>
</dbReference>
<dbReference type="AlphaFoldDB" id="C0QET8"/>
<dbReference type="SUPFAM" id="SSF53850">
    <property type="entry name" value="Periplasmic binding protein-like II"/>
    <property type="match status" value="1"/>
</dbReference>
<dbReference type="Gene3D" id="3.40.190.10">
    <property type="entry name" value="Periplasmic binding protein-like II"/>
    <property type="match status" value="2"/>
</dbReference>
<dbReference type="PROSITE" id="PS00922">
    <property type="entry name" value="TRANSGLYCOSYLASE"/>
    <property type="match status" value="1"/>
</dbReference>